<comment type="caution">
    <text evidence="3">The sequence shown here is derived from an EMBL/GenBank/DDBJ whole genome shotgun (WGS) entry which is preliminary data.</text>
</comment>
<dbReference type="EMBL" id="QNRF01000007">
    <property type="protein sequence ID" value="RBO81933.1"/>
    <property type="molecule type" value="Genomic_DNA"/>
</dbReference>
<dbReference type="Proteomes" id="UP000252086">
    <property type="component" value="Unassembled WGS sequence"/>
</dbReference>
<evidence type="ECO:0000259" key="2">
    <source>
        <dbReference type="Pfam" id="PF12697"/>
    </source>
</evidence>
<dbReference type="GO" id="GO:0016787">
    <property type="term" value="F:hydrolase activity"/>
    <property type="evidence" value="ECO:0007669"/>
    <property type="project" value="UniProtKB-KW"/>
</dbReference>
<dbReference type="Pfam" id="PF12697">
    <property type="entry name" value="Abhydrolase_6"/>
    <property type="match status" value="1"/>
</dbReference>
<accession>A0A366CVT7</accession>
<dbReference type="SUPFAM" id="SSF53474">
    <property type="entry name" value="alpha/beta-Hydrolases"/>
    <property type="match status" value="1"/>
</dbReference>
<dbReference type="InterPro" id="IPR000073">
    <property type="entry name" value="AB_hydrolase_1"/>
</dbReference>
<dbReference type="GO" id="GO:0016020">
    <property type="term" value="C:membrane"/>
    <property type="evidence" value="ECO:0007669"/>
    <property type="project" value="TreeGrafter"/>
</dbReference>
<dbReference type="OrthoDB" id="9773549at2"/>
<sequence>MSLLKIGVIGSVLVALLTGCNPTKSTTMKISNDYLIDPQTEWEPVPEQVPAMEGYVEVDGAKLWYWDTGGEGESIVLLHPASSSALIWKYQQPFFANKGYRVISYSRRGHLNTEITDDTVKVSGMSDLLSVVDHLGVERFHLVGLAAGADIVPDVAVSHPERLLSITIGVTIGKIGDPNYRATDDTLFPEGYKAMPVLLKEVSPNYRESNPQGMKEWLAIEQISRLKRVAIPLENTLTPDQLAAVKVPVLLFTGDSDMYMPPSRLRSYAKYWTDPEVYIFREAGHAPYWEQPIAFNELLLNFFQQHGE</sequence>
<feature type="domain" description="AB hydrolase-1" evidence="2">
    <location>
        <begin position="75"/>
        <end position="297"/>
    </location>
</feature>
<reference evidence="3 4" key="1">
    <citation type="submission" date="2018-06" db="EMBL/GenBank/DDBJ databases">
        <title>Genomic Encyclopedia of Type Strains, Phase III (KMG-III): the genomes of soil and plant-associated and newly described type strains.</title>
        <authorList>
            <person name="Whitman W."/>
        </authorList>
    </citation>
    <scope>NUCLEOTIDE SEQUENCE [LARGE SCALE GENOMIC DNA]</scope>
    <source>
        <strain evidence="3 4">CECT 7732</strain>
    </source>
</reference>
<protein>
    <submittedName>
        <fullName evidence="3">Pimeloyl-ACP methyl ester carboxylesterase</fullName>
    </submittedName>
</protein>
<dbReference type="PROSITE" id="PS51257">
    <property type="entry name" value="PROKAR_LIPOPROTEIN"/>
    <property type="match status" value="1"/>
</dbReference>
<gene>
    <name evidence="3" type="ORF">DFP76_10776</name>
</gene>
<dbReference type="RefSeq" id="WP_113875131.1">
    <property type="nucleotide sequence ID" value="NZ_QNRF01000007.1"/>
</dbReference>
<keyword evidence="1" id="KW-0378">Hydrolase</keyword>
<evidence type="ECO:0000256" key="1">
    <source>
        <dbReference type="ARBA" id="ARBA00022801"/>
    </source>
</evidence>
<dbReference type="InterPro" id="IPR050266">
    <property type="entry name" value="AB_hydrolase_sf"/>
</dbReference>
<dbReference type="Gene3D" id="3.40.50.1820">
    <property type="entry name" value="alpha/beta hydrolase"/>
    <property type="match status" value="1"/>
</dbReference>
<dbReference type="PANTHER" id="PTHR43798:SF31">
    <property type="entry name" value="AB HYDROLASE SUPERFAMILY PROTEIN YCLE"/>
    <property type="match status" value="1"/>
</dbReference>
<evidence type="ECO:0000313" key="4">
    <source>
        <dbReference type="Proteomes" id="UP000252086"/>
    </source>
</evidence>
<dbReference type="AlphaFoldDB" id="A0A366CVT7"/>
<dbReference type="PANTHER" id="PTHR43798">
    <property type="entry name" value="MONOACYLGLYCEROL LIPASE"/>
    <property type="match status" value="1"/>
</dbReference>
<name>A0A366CVT7_9GAMM</name>
<proteinExistence type="predicted"/>
<keyword evidence="4" id="KW-1185">Reference proteome</keyword>
<evidence type="ECO:0000313" key="3">
    <source>
        <dbReference type="EMBL" id="RBO81933.1"/>
    </source>
</evidence>
<dbReference type="InterPro" id="IPR029058">
    <property type="entry name" value="AB_hydrolase_fold"/>
</dbReference>
<organism evidence="3 4">
    <name type="scientific">Marinomonas aquiplantarum</name>
    <dbReference type="NCBI Taxonomy" id="491951"/>
    <lineage>
        <taxon>Bacteria</taxon>
        <taxon>Pseudomonadati</taxon>
        <taxon>Pseudomonadota</taxon>
        <taxon>Gammaproteobacteria</taxon>
        <taxon>Oceanospirillales</taxon>
        <taxon>Oceanospirillaceae</taxon>
        <taxon>Marinomonas</taxon>
    </lineage>
</organism>